<evidence type="ECO:0000256" key="3">
    <source>
        <dbReference type="ARBA" id="ARBA00023110"/>
    </source>
</evidence>
<dbReference type="EMBL" id="JACHCA010000006">
    <property type="protein sequence ID" value="MBB6128427.1"/>
    <property type="molecule type" value="Genomic_DNA"/>
</dbReference>
<dbReference type="PROSITE" id="PS50059">
    <property type="entry name" value="FKBP_PPIASE"/>
    <property type="match status" value="1"/>
</dbReference>
<dbReference type="EC" id="5.2.1.8" evidence="6"/>
<dbReference type="RefSeq" id="WP_183587844.1">
    <property type="nucleotide sequence ID" value="NZ_JACHCA010000006.1"/>
</dbReference>
<keyword evidence="4 5" id="KW-0413">Isomerase</keyword>
<accession>A0A841JBZ2</accession>
<dbReference type="SUPFAM" id="SSF54534">
    <property type="entry name" value="FKBP-like"/>
    <property type="match status" value="1"/>
</dbReference>
<evidence type="ECO:0000259" key="8">
    <source>
        <dbReference type="PROSITE" id="PS50059"/>
    </source>
</evidence>
<protein>
    <recommendedName>
        <fullName evidence="6">Peptidyl-prolyl cis-trans isomerase</fullName>
        <ecNumber evidence="6">5.2.1.8</ecNumber>
    </recommendedName>
</protein>
<evidence type="ECO:0000256" key="6">
    <source>
        <dbReference type="RuleBase" id="RU003915"/>
    </source>
</evidence>
<reference evidence="9 10" key="1">
    <citation type="submission" date="2020-08" db="EMBL/GenBank/DDBJ databases">
        <title>Genomic Encyclopedia of Type Strains, Phase IV (KMG-V): Genome sequencing to study the core and pangenomes of soil and plant-associated prokaryotes.</title>
        <authorList>
            <person name="Whitman W."/>
        </authorList>
    </citation>
    <scope>NUCLEOTIDE SEQUENCE [LARGE SCALE GENOMIC DNA]</scope>
    <source>
        <strain evidence="9 10">MP601</strain>
    </source>
</reference>
<dbReference type="Pfam" id="PF00254">
    <property type="entry name" value="FKBP_C"/>
    <property type="match status" value="1"/>
</dbReference>
<evidence type="ECO:0000256" key="4">
    <source>
        <dbReference type="ARBA" id="ARBA00023235"/>
    </source>
</evidence>
<evidence type="ECO:0000256" key="7">
    <source>
        <dbReference type="SAM" id="SignalP"/>
    </source>
</evidence>
<evidence type="ECO:0000256" key="2">
    <source>
        <dbReference type="ARBA" id="ARBA00006577"/>
    </source>
</evidence>
<keyword evidence="7" id="KW-0732">Signal</keyword>
<comment type="caution">
    <text evidence="9">The sequence shown here is derived from an EMBL/GenBank/DDBJ whole genome shotgun (WGS) entry which is preliminary data.</text>
</comment>
<dbReference type="PANTHER" id="PTHR43811">
    <property type="entry name" value="FKBP-TYPE PEPTIDYL-PROLYL CIS-TRANS ISOMERASE FKPA"/>
    <property type="match status" value="1"/>
</dbReference>
<evidence type="ECO:0000313" key="10">
    <source>
        <dbReference type="Proteomes" id="UP000548326"/>
    </source>
</evidence>
<feature type="signal peptide" evidence="7">
    <location>
        <begin position="1"/>
        <end position="19"/>
    </location>
</feature>
<feature type="domain" description="PPIase FKBP-type" evidence="8">
    <location>
        <begin position="72"/>
        <end position="153"/>
    </location>
</feature>
<proteinExistence type="inferred from homology"/>
<dbReference type="AlphaFoldDB" id="A0A841JBZ2"/>
<sequence length="153" mass="16219">MKKYILLLNALVIFLSSCGGSMSGQMAQQAKVDDSLIRVYLKANPQIKAVKDPSGLYYQIVKPGTGVAPTEGSTVTVNYTCSLMGGQLYDKGSNFSSPLSGLVKAWQIGVPHLKPGGNMILYVPSHLAYGVNGAGPIPENAVLTFDIDLISVQ</sequence>
<organism evidence="9 10">
    <name type="scientific">Mucilaginibacter lappiensis</name>
    <dbReference type="NCBI Taxonomy" id="354630"/>
    <lineage>
        <taxon>Bacteria</taxon>
        <taxon>Pseudomonadati</taxon>
        <taxon>Bacteroidota</taxon>
        <taxon>Sphingobacteriia</taxon>
        <taxon>Sphingobacteriales</taxon>
        <taxon>Sphingobacteriaceae</taxon>
        <taxon>Mucilaginibacter</taxon>
    </lineage>
</organism>
<dbReference type="Gene3D" id="3.10.50.40">
    <property type="match status" value="1"/>
</dbReference>
<dbReference type="PANTHER" id="PTHR43811:SF19">
    <property type="entry name" value="39 KDA FK506-BINDING NUCLEAR PROTEIN"/>
    <property type="match status" value="1"/>
</dbReference>
<dbReference type="Proteomes" id="UP000548326">
    <property type="component" value="Unassembled WGS sequence"/>
</dbReference>
<dbReference type="InterPro" id="IPR001179">
    <property type="entry name" value="PPIase_FKBP_dom"/>
</dbReference>
<comment type="similarity">
    <text evidence="2 6">Belongs to the FKBP-type PPIase family.</text>
</comment>
<keyword evidence="3 5" id="KW-0697">Rotamase</keyword>
<evidence type="ECO:0000313" key="9">
    <source>
        <dbReference type="EMBL" id="MBB6128427.1"/>
    </source>
</evidence>
<evidence type="ECO:0000256" key="5">
    <source>
        <dbReference type="PROSITE-ProRule" id="PRU00277"/>
    </source>
</evidence>
<feature type="chain" id="PRO_5032302286" description="Peptidyl-prolyl cis-trans isomerase" evidence="7">
    <location>
        <begin position="20"/>
        <end position="153"/>
    </location>
</feature>
<comment type="catalytic activity">
    <reaction evidence="1 5 6">
        <text>[protein]-peptidylproline (omega=180) = [protein]-peptidylproline (omega=0)</text>
        <dbReference type="Rhea" id="RHEA:16237"/>
        <dbReference type="Rhea" id="RHEA-COMP:10747"/>
        <dbReference type="Rhea" id="RHEA-COMP:10748"/>
        <dbReference type="ChEBI" id="CHEBI:83833"/>
        <dbReference type="ChEBI" id="CHEBI:83834"/>
        <dbReference type="EC" id="5.2.1.8"/>
    </reaction>
</comment>
<dbReference type="GO" id="GO:0003755">
    <property type="term" value="F:peptidyl-prolyl cis-trans isomerase activity"/>
    <property type="evidence" value="ECO:0007669"/>
    <property type="project" value="UniProtKB-UniRule"/>
</dbReference>
<gene>
    <name evidence="9" type="ORF">HDF22_002548</name>
</gene>
<dbReference type="InterPro" id="IPR046357">
    <property type="entry name" value="PPIase_dom_sf"/>
</dbReference>
<evidence type="ECO:0000256" key="1">
    <source>
        <dbReference type="ARBA" id="ARBA00000971"/>
    </source>
</evidence>
<name>A0A841JBZ2_9SPHI</name>
<dbReference type="PROSITE" id="PS51257">
    <property type="entry name" value="PROKAR_LIPOPROTEIN"/>
    <property type="match status" value="1"/>
</dbReference>